<protein>
    <submittedName>
        <fullName evidence="10">snRNA binding</fullName>
    </submittedName>
</protein>
<dbReference type="GO" id="GO:0004861">
    <property type="term" value="F:cyclin-dependent protein serine/threonine kinase inhibitor activity"/>
    <property type="evidence" value="ECO:0007669"/>
    <property type="project" value="InterPro"/>
</dbReference>
<evidence type="ECO:0000256" key="6">
    <source>
        <dbReference type="ARBA" id="ARBA00023163"/>
    </source>
</evidence>
<evidence type="ECO:0000256" key="3">
    <source>
        <dbReference type="ARBA" id="ARBA00022491"/>
    </source>
</evidence>
<dbReference type="Gene3D" id="6.10.250.2910">
    <property type="match status" value="1"/>
</dbReference>
<proteinExistence type="inferred from homology"/>
<comment type="subcellular location">
    <subcellularLocation>
        <location evidence="1">Nucleus</location>
    </subcellularLocation>
</comment>
<dbReference type="Proteomes" id="UP001381693">
    <property type="component" value="Unassembled WGS sequence"/>
</dbReference>
<dbReference type="EMBL" id="JAXCGZ010017972">
    <property type="protein sequence ID" value="KAK7067597.1"/>
    <property type="molecule type" value="Genomic_DNA"/>
</dbReference>
<evidence type="ECO:0000313" key="10">
    <source>
        <dbReference type="EMBL" id="KAK7067597.1"/>
    </source>
</evidence>
<evidence type="ECO:0000313" key="11">
    <source>
        <dbReference type="Proteomes" id="UP001381693"/>
    </source>
</evidence>
<keyword evidence="6" id="KW-0804">Transcription</keyword>
<organism evidence="10 11">
    <name type="scientific">Halocaridina rubra</name>
    <name type="common">Hawaiian red shrimp</name>
    <dbReference type="NCBI Taxonomy" id="373956"/>
    <lineage>
        <taxon>Eukaryota</taxon>
        <taxon>Metazoa</taxon>
        <taxon>Ecdysozoa</taxon>
        <taxon>Arthropoda</taxon>
        <taxon>Crustacea</taxon>
        <taxon>Multicrustacea</taxon>
        <taxon>Malacostraca</taxon>
        <taxon>Eumalacostraca</taxon>
        <taxon>Eucarida</taxon>
        <taxon>Decapoda</taxon>
        <taxon>Pleocyemata</taxon>
        <taxon>Caridea</taxon>
        <taxon>Atyoidea</taxon>
        <taxon>Atyidae</taxon>
        <taxon>Halocaridina</taxon>
    </lineage>
</organism>
<dbReference type="PRINTS" id="PR02094">
    <property type="entry name" value="HEXIMFAMILY"/>
</dbReference>
<evidence type="ECO:0000256" key="2">
    <source>
        <dbReference type="ARBA" id="ARBA00008409"/>
    </source>
</evidence>
<evidence type="ECO:0000256" key="8">
    <source>
        <dbReference type="SAM" id="Coils"/>
    </source>
</evidence>
<evidence type="ECO:0000256" key="1">
    <source>
        <dbReference type="ARBA" id="ARBA00004123"/>
    </source>
</evidence>
<dbReference type="GO" id="GO:0097322">
    <property type="term" value="F:7SK snRNA binding"/>
    <property type="evidence" value="ECO:0007669"/>
    <property type="project" value="TreeGrafter"/>
</dbReference>
<feature type="region of interest" description="Disordered" evidence="9">
    <location>
        <begin position="233"/>
        <end position="312"/>
    </location>
</feature>
<dbReference type="InterPro" id="IPR024872">
    <property type="entry name" value="HEXIM"/>
</dbReference>
<keyword evidence="3" id="KW-0678">Repressor</keyword>
<feature type="region of interest" description="Disordered" evidence="9">
    <location>
        <begin position="182"/>
        <end position="211"/>
    </location>
</feature>
<dbReference type="GO" id="GO:0005654">
    <property type="term" value="C:nucleoplasm"/>
    <property type="evidence" value="ECO:0007669"/>
    <property type="project" value="TreeGrafter"/>
</dbReference>
<feature type="compositionally biased region" description="Polar residues" evidence="9">
    <location>
        <begin position="112"/>
        <end position="126"/>
    </location>
</feature>
<keyword evidence="7" id="KW-0539">Nucleus</keyword>
<feature type="compositionally biased region" description="Basic residues" evidence="9">
    <location>
        <begin position="55"/>
        <end position="77"/>
    </location>
</feature>
<feature type="compositionally biased region" description="Basic and acidic residues" evidence="9">
    <location>
        <begin position="384"/>
        <end position="404"/>
    </location>
</feature>
<accession>A0AAN9A2X0</accession>
<feature type="compositionally biased region" description="Low complexity" evidence="9">
    <location>
        <begin position="370"/>
        <end position="383"/>
    </location>
</feature>
<name>A0AAN9A2X0_HALRR</name>
<gene>
    <name evidence="10" type="primary">HEXIM1</name>
    <name evidence="10" type="ORF">SK128_022116</name>
</gene>
<evidence type="ECO:0000256" key="4">
    <source>
        <dbReference type="ARBA" id="ARBA00023015"/>
    </source>
</evidence>
<feature type="compositionally biased region" description="Low complexity" evidence="9">
    <location>
        <begin position="238"/>
        <end position="270"/>
    </location>
</feature>
<keyword evidence="4" id="KW-0805">Transcription regulation</keyword>
<dbReference type="AlphaFoldDB" id="A0AAN9A2X0"/>
<keyword evidence="5 8" id="KW-0175">Coiled coil</keyword>
<feature type="region of interest" description="Disordered" evidence="9">
    <location>
        <begin position="369"/>
        <end position="404"/>
    </location>
</feature>
<feature type="region of interest" description="Disordered" evidence="9">
    <location>
        <begin position="1"/>
        <end position="127"/>
    </location>
</feature>
<dbReference type="PANTHER" id="PTHR13469">
    <property type="entry name" value="HEXAMETHYLENE BISACETAMIDE INDUCIBLE 1"/>
    <property type="match status" value="1"/>
</dbReference>
<feature type="coiled-coil region" evidence="8">
    <location>
        <begin position="155"/>
        <end position="182"/>
    </location>
</feature>
<feature type="compositionally biased region" description="Basic and acidic residues" evidence="9">
    <location>
        <begin position="199"/>
        <end position="210"/>
    </location>
</feature>
<keyword evidence="11" id="KW-1185">Reference proteome</keyword>
<reference evidence="10 11" key="1">
    <citation type="submission" date="2023-11" db="EMBL/GenBank/DDBJ databases">
        <title>Halocaridina rubra genome assembly.</title>
        <authorList>
            <person name="Smith C."/>
        </authorList>
    </citation>
    <scope>NUCLEOTIDE SEQUENCE [LARGE SCALE GENOMIC DNA]</scope>
    <source>
        <strain evidence="10">EP-1</strain>
        <tissue evidence="10">Whole</tissue>
    </source>
</reference>
<evidence type="ECO:0000256" key="7">
    <source>
        <dbReference type="ARBA" id="ARBA00023242"/>
    </source>
</evidence>
<evidence type="ECO:0000256" key="9">
    <source>
        <dbReference type="SAM" id="MobiDB-lite"/>
    </source>
</evidence>
<evidence type="ECO:0000256" key="5">
    <source>
        <dbReference type="ARBA" id="ARBA00023054"/>
    </source>
</evidence>
<sequence length="404" mass="45072">MSVEVLLPSPRVNLLDSGTRSAMEGLALPTVCGPHRGTRRPSGTNESESDSPPSKKSKKTRRRRKRPRHRMRSKSLRTKPVAPFNTTQFLMAEHDQLQDTDIVARPRRNRDSSFSVDSEDQNNYYSSPDEDDFMVREFWNAYEDVHAERLDTMTKAQLVQEYLALEEKVDLLEMQLRAVRARHRHRNKMDDDEDDDDEVRPGEVKVDAETAQKISIFQNEINNLEMENRRLREENMSLRRSSSAKSSSSSSSSDSSSDSSSSSSSSSDSSSDSEDEIDNENRKVNSSNIDSVPPSPPSVMLTGEGEEGDAIVSASDKVVCQPDSHLRQEEESVVTEMEREGETAEAMVMGDLPDGGAAAGSLCSPTRYNITEPPITSSSISIEKSTEEDIHEGEDTQCKGLEEE</sequence>
<comment type="similarity">
    <text evidence="2">Belongs to the HEXIM family.</text>
</comment>
<dbReference type="GO" id="GO:0005737">
    <property type="term" value="C:cytoplasm"/>
    <property type="evidence" value="ECO:0007669"/>
    <property type="project" value="InterPro"/>
</dbReference>
<dbReference type="GO" id="GO:0000122">
    <property type="term" value="P:negative regulation of transcription by RNA polymerase II"/>
    <property type="evidence" value="ECO:0007669"/>
    <property type="project" value="InterPro"/>
</dbReference>
<comment type="caution">
    <text evidence="10">The sequence shown here is derived from an EMBL/GenBank/DDBJ whole genome shotgun (WGS) entry which is preliminary data.</text>
</comment>
<dbReference type="PANTHER" id="PTHR13469:SF8">
    <property type="entry name" value="HEXIM P-TEFB COMPLEX SUBUNIT 1"/>
    <property type="match status" value="1"/>
</dbReference>
<dbReference type="Pfam" id="PF15313">
    <property type="entry name" value="HEXIM"/>
    <property type="match status" value="1"/>
</dbReference>
<feature type="non-terminal residue" evidence="10">
    <location>
        <position position="404"/>
    </location>
</feature>